<dbReference type="GO" id="GO:0004540">
    <property type="term" value="F:RNA nuclease activity"/>
    <property type="evidence" value="ECO:0007669"/>
    <property type="project" value="InterPro"/>
</dbReference>
<keyword evidence="2" id="KW-1277">Toxin-antitoxin system</keyword>
<reference evidence="6 7" key="1">
    <citation type="submission" date="2017-06" db="EMBL/GenBank/DDBJ databases">
        <title>Genome sequencing of cyanobaciteial culture collection at National Institute for Environmental Studies (NIES).</title>
        <authorList>
            <person name="Hirose Y."/>
            <person name="Shimura Y."/>
            <person name="Fujisawa T."/>
            <person name="Nakamura Y."/>
            <person name="Kawachi M."/>
        </authorList>
    </citation>
    <scope>NUCLEOTIDE SEQUENCE [LARGE SCALE GENOMIC DNA]</scope>
    <source>
        <strain evidence="6 7">NIES-2135</strain>
    </source>
</reference>
<dbReference type="PANTHER" id="PTHR34139">
    <property type="entry name" value="UPF0331 PROTEIN MJ0127"/>
    <property type="match status" value="1"/>
</dbReference>
<dbReference type="InterPro" id="IPR008201">
    <property type="entry name" value="HepT-like"/>
</dbReference>
<dbReference type="GO" id="GO:0110001">
    <property type="term" value="C:toxin-antitoxin complex"/>
    <property type="evidence" value="ECO:0007669"/>
    <property type="project" value="InterPro"/>
</dbReference>
<name>A0A1Z4JAR2_LEPBY</name>
<evidence type="ECO:0008006" key="8">
    <source>
        <dbReference type="Google" id="ProtNLM"/>
    </source>
</evidence>
<dbReference type="PANTHER" id="PTHR34139:SF1">
    <property type="entry name" value="RNASE MJ1380-RELATED"/>
    <property type="match status" value="1"/>
</dbReference>
<dbReference type="AlphaFoldDB" id="A0A1Z4JAR2"/>
<organism evidence="6 7">
    <name type="scientific">Leptolyngbya boryana NIES-2135</name>
    <dbReference type="NCBI Taxonomy" id="1973484"/>
    <lineage>
        <taxon>Bacteria</taxon>
        <taxon>Bacillati</taxon>
        <taxon>Cyanobacteriota</taxon>
        <taxon>Cyanophyceae</taxon>
        <taxon>Leptolyngbyales</taxon>
        <taxon>Leptolyngbyaceae</taxon>
        <taxon>Leptolyngbya group</taxon>
        <taxon>Leptolyngbya</taxon>
    </lineage>
</organism>
<evidence type="ECO:0000256" key="4">
    <source>
        <dbReference type="ARBA" id="ARBA00022741"/>
    </source>
</evidence>
<sequence length="112" mass="13125">MPSRDWQNRVRDVLTAIVEIREFTNGITFEQFQADRKTISAVLYNLAMIGEAVRIIPPDLEASHPEIPWNDMRGMRNIVIHEYFQVNLSIIWQTIQEDLVSLEFSLRQLLDP</sequence>
<dbReference type="Pfam" id="PF01934">
    <property type="entry name" value="HepT-like"/>
    <property type="match status" value="1"/>
</dbReference>
<keyword evidence="4" id="KW-0547">Nucleotide-binding</keyword>
<keyword evidence="1" id="KW-0597">Phosphoprotein</keyword>
<dbReference type="InterPro" id="IPR051813">
    <property type="entry name" value="HepT_RNase_toxin"/>
</dbReference>
<evidence type="ECO:0000256" key="5">
    <source>
        <dbReference type="ARBA" id="ARBA00022801"/>
    </source>
</evidence>
<evidence type="ECO:0000256" key="1">
    <source>
        <dbReference type="ARBA" id="ARBA00022553"/>
    </source>
</evidence>
<evidence type="ECO:0000256" key="2">
    <source>
        <dbReference type="ARBA" id="ARBA00022649"/>
    </source>
</evidence>
<proteinExistence type="predicted"/>
<protein>
    <recommendedName>
        <fullName evidence="8">DUF86 domain-containing protein</fullName>
    </recommendedName>
</protein>
<dbReference type="GO" id="GO:0016787">
    <property type="term" value="F:hydrolase activity"/>
    <property type="evidence" value="ECO:0007669"/>
    <property type="project" value="UniProtKB-KW"/>
</dbReference>
<dbReference type="GO" id="GO:0000166">
    <property type="term" value="F:nucleotide binding"/>
    <property type="evidence" value="ECO:0007669"/>
    <property type="project" value="UniProtKB-KW"/>
</dbReference>
<dbReference type="EMBL" id="AP018203">
    <property type="protein sequence ID" value="BAY53821.1"/>
    <property type="molecule type" value="Genomic_DNA"/>
</dbReference>
<accession>A0A1Z4JAR2</accession>
<evidence type="ECO:0000313" key="6">
    <source>
        <dbReference type="EMBL" id="BAY53821.1"/>
    </source>
</evidence>
<dbReference type="Proteomes" id="UP000217895">
    <property type="component" value="Chromosome"/>
</dbReference>
<gene>
    <name evidence="6" type="ORF">NIES2135_06330</name>
</gene>
<keyword evidence="3" id="KW-0540">Nuclease</keyword>
<evidence type="ECO:0000256" key="3">
    <source>
        <dbReference type="ARBA" id="ARBA00022722"/>
    </source>
</evidence>
<evidence type="ECO:0000313" key="7">
    <source>
        <dbReference type="Proteomes" id="UP000217895"/>
    </source>
</evidence>
<keyword evidence="5" id="KW-0378">Hydrolase</keyword>
<keyword evidence="7" id="KW-1185">Reference proteome</keyword>